<keyword evidence="7" id="KW-0564">Palmitate</keyword>
<dbReference type="Gene3D" id="3.40.190.10">
    <property type="entry name" value="Periplasmic binding protein-like II"/>
    <property type="match status" value="2"/>
</dbReference>
<accession>A0A8J6LLT5</accession>
<keyword evidence="6 9" id="KW-0472">Membrane</keyword>
<name>A0A8J6LLT5_9FIRM</name>
<dbReference type="InterPro" id="IPR035906">
    <property type="entry name" value="MetI-like_sf"/>
</dbReference>
<evidence type="ECO:0000313" key="11">
    <source>
        <dbReference type="EMBL" id="MBA2132423.1"/>
    </source>
</evidence>
<comment type="subcellular location">
    <subcellularLocation>
        <location evidence="1">Membrane</location>
        <topology evidence="1">Multi-pass membrane protein</topology>
    </subcellularLocation>
</comment>
<feature type="transmembrane region" description="Helical" evidence="9">
    <location>
        <begin position="6"/>
        <end position="27"/>
    </location>
</feature>
<dbReference type="SUPFAM" id="SSF161098">
    <property type="entry name" value="MetI-like"/>
    <property type="match status" value="1"/>
</dbReference>
<evidence type="ECO:0000256" key="6">
    <source>
        <dbReference type="ARBA" id="ARBA00023136"/>
    </source>
</evidence>
<keyword evidence="4" id="KW-0732">Signal</keyword>
<dbReference type="GO" id="GO:0016020">
    <property type="term" value="C:membrane"/>
    <property type="evidence" value="ECO:0007669"/>
    <property type="project" value="UniProtKB-SubCell"/>
</dbReference>
<evidence type="ECO:0000259" key="10">
    <source>
        <dbReference type="Pfam" id="PF00528"/>
    </source>
</evidence>
<keyword evidence="12" id="KW-1185">Reference proteome</keyword>
<dbReference type="Gene3D" id="1.10.3720.10">
    <property type="entry name" value="MetI-like"/>
    <property type="match status" value="1"/>
</dbReference>
<gene>
    <name evidence="11" type="ORF">G5B42_02540</name>
</gene>
<evidence type="ECO:0000256" key="2">
    <source>
        <dbReference type="ARBA" id="ARBA00022475"/>
    </source>
</evidence>
<dbReference type="Proteomes" id="UP000657177">
    <property type="component" value="Unassembled WGS sequence"/>
</dbReference>
<reference evidence="11" key="1">
    <citation type="submission" date="2020-06" db="EMBL/GenBank/DDBJ databases">
        <title>Novel chitinolytic bacterium.</title>
        <authorList>
            <person name="Ungkulpasvich U."/>
            <person name="Kosugi A."/>
            <person name="Uke A."/>
        </authorList>
    </citation>
    <scope>NUCLEOTIDE SEQUENCE</scope>
    <source>
        <strain evidence="11">UUS1-1</strain>
    </source>
</reference>
<evidence type="ECO:0000256" key="7">
    <source>
        <dbReference type="ARBA" id="ARBA00023139"/>
    </source>
</evidence>
<dbReference type="PANTHER" id="PTHR43649">
    <property type="entry name" value="ARABINOSE-BINDING PROTEIN-RELATED"/>
    <property type="match status" value="1"/>
</dbReference>
<dbReference type="Pfam" id="PF00528">
    <property type="entry name" value="BPD_transp_1"/>
    <property type="match status" value="1"/>
</dbReference>
<feature type="transmembrane region" description="Helical" evidence="9">
    <location>
        <begin position="414"/>
        <end position="435"/>
    </location>
</feature>
<dbReference type="EMBL" id="JAAKDE010000004">
    <property type="protein sequence ID" value="MBA2132423.1"/>
    <property type="molecule type" value="Genomic_DNA"/>
</dbReference>
<feature type="transmembrane region" description="Helical" evidence="9">
    <location>
        <begin position="470"/>
        <end position="489"/>
    </location>
</feature>
<organism evidence="11 12">
    <name type="scientific">Capillibacterium thermochitinicola</name>
    <dbReference type="NCBI Taxonomy" id="2699427"/>
    <lineage>
        <taxon>Bacteria</taxon>
        <taxon>Bacillati</taxon>
        <taxon>Bacillota</taxon>
        <taxon>Capillibacterium</taxon>
    </lineage>
</organism>
<proteinExistence type="predicted"/>
<evidence type="ECO:0000256" key="3">
    <source>
        <dbReference type="ARBA" id="ARBA00022692"/>
    </source>
</evidence>
<keyword evidence="5 9" id="KW-1133">Transmembrane helix</keyword>
<dbReference type="SUPFAM" id="SSF53850">
    <property type="entry name" value="Periplasmic binding protein-like II"/>
    <property type="match status" value="1"/>
</dbReference>
<evidence type="ECO:0000256" key="4">
    <source>
        <dbReference type="ARBA" id="ARBA00022729"/>
    </source>
</evidence>
<protein>
    <submittedName>
        <fullName evidence="11">Extracellular solute-binding protein</fullName>
    </submittedName>
</protein>
<dbReference type="InterPro" id="IPR006059">
    <property type="entry name" value="SBP"/>
</dbReference>
<dbReference type="InterPro" id="IPR000515">
    <property type="entry name" value="MetI-like"/>
</dbReference>
<dbReference type="Pfam" id="PF01547">
    <property type="entry name" value="SBP_bac_1"/>
    <property type="match status" value="1"/>
</dbReference>
<dbReference type="AlphaFoldDB" id="A0A8J6LLT5"/>
<sequence length="504" mass="56531">MVKKVRYGFLVLLVMVFVFSTLNISAAKVKLELFQNKQEAIKTFDELIARFEKTHPGVDIEQNFVPNAETVIKARLVKNDIPDIMAIGGNATYGELAAAGVLYDFSKERAVNMVHSSYIEMLNRLAGKKVPNGIPYSANANTVLYNKDKYAELGLTVPRTWDEFIATAEKIKQAGQVPLYLTFKDAWTCMVPWNTLASNLHGDDFFDKMETGQTSFAERYPEVAEKMLALLNYGHNDNFGVGYDQGNTAFANGASVMYLQGIWAIGSIKAANPDINIGVFSLPATNDPAKNRLVSGVDTVLTIPARGRHNKIALEFIYFILEKENAEYYINQENLFSAVKEVYQTSPDLVGIREYFETGRITSFADHYYPPGMQVANLIQEFLLKKDVPAFLRVMDNEAAIVDGCSVWKLFWKVVFPLMAPINATVGVLTVLWVWNDFLLPLVMLSRPDQMTLPLVQFVFQSQFDTNYNLAFASYLMVLSPVIVVYIIAQKWIISGVMRGAIKG</sequence>
<dbReference type="InterPro" id="IPR050490">
    <property type="entry name" value="Bact_solute-bd_prot1"/>
</dbReference>
<comment type="caution">
    <text evidence="11">The sequence shown here is derived from an EMBL/GenBank/DDBJ whole genome shotgun (WGS) entry which is preliminary data.</text>
</comment>
<evidence type="ECO:0000256" key="1">
    <source>
        <dbReference type="ARBA" id="ARBA00004141"/>
    </source>
</evidence>
<evidence type="ECO:0000313" key="12">
    <source>
        <dbReference type="Proteomes" id="UP000657177"/>
    </source>
</evidence>
<dbReference type="CDD" id="cd06261">
    <property type="entry name" value="TM_PBP2"/>
    <property type="match status" value="1"/>
</dbReference>
<evidence type="ECO:0000256" key="8">
    <source>
        <dbReference type="ARBA" id="ARBA00023288"/>
    </source>
</evidence>
<evidence type="ECO:0000256" key="9">
    <source>
        <dbReference type="SAM" id="Phobius"/>
    </source>
</evidence>
<evidence type="ECO:0000256" key="5">
    <source>
        <dbReference type="ARBA" id="ARBA00022989"/>
    </source>
</evidence>
<dbReference type="PANTHER" id="PTHR43649:SF33">
    <property type="entry name" value="POLYGALACTURONAN_RHAMNOGALACTURONAN-BINDING PROTEIN YTCQ"/>
    <property type="match status" value="1"/>
</dbReference>
<keyword evidence="2" id="KW-1003">Cell membrane</keyword>
<keyword evidence="3 9" id="KW-0812">Transmembrane</keyword>
<keyword evidence="8" id="KW-0449">Lipoprotein</keyword>
<dbReference type="GO" id="GO:0055085">
    <property type="term" value="P:transmembrane transport"/>
    <property type="evidence" value="ECO:0007669"/>
    <property type="project" value="InterPro"/>
</dbReference>
<feature type="domain" description="ABC transmembrane type-1" evidence="10">
    <location>
        <begin position="398"/>
        <end position="495"/>
    </location>
</feature>